<protein>
    <submittedName>
        <fullName evidence="2">Sucrose phosphorylase</fullName>
    </submittedName>
</protein>
<evidence type="ECO:0000259" key="1">
    <source>
        <dbReference type="SMART" id="SM00642"/>
    </source>
</evidence>
<gene>
    <name evidence="2" type="ORF">ALSL_0045</name>
</gene>
<dbReference type="InterPro" id="IPR017853">
    <property type="entry name" value="GH"/>
</dbReference>
<dbReference type="SMART" id="SM00642">
    <property type="entry name" value="Aamy"/>
    <property type="match status" value="1"/>
</dbReference>
<sequence>MTLTREPPAAAVPADLLAAARQAFLAAVGTRRQACAERRFATAGPTLVAALHALYGERADFRPWLRDLCGRLGGFAGARNEALAALDAAREREPDWFVRQRMLGYSAYVDRFAGTLSGVAGRIRHLRALGVDYLHLLPFLRARAGENDGGFAVASFDEIEPALGTMDDLTRLTAQLREAGISLCADLILNHVADDHPWARAARAGDVAKRAFFHVFADRRLPDAYEATLGEVFPQTAPGNFTHVPALGWVWTTFYPYQWDLNYAHPPVFAEIACAMLRLAERGIEVFRLDSAPFLWKRLGTACLNLPEVHTLLVALRAVTALVAPGVLLKAEAIVPAPQVLPYFGSGPWRGRECQLAYHSSLMASGWAALAEGHAELPRALLMHTPPPPESAGWVSYVRCHDDIVWNVLKPLVEEVLGDDFERRIGRAAAFLEGRVDGSFARGAAFQSTDADGVHGSNGMTAALVGLPDDPEATPSAEALRRFALLYGLALWTGAVPLVYMGDELGQGNNDDPADAARIAADGRWLQRPRLSDHALALQEAGRGVPAATFATLRAQVAARRDPRWPALATVEVCPAPERSLLVLRRGPGALAVFNFGATALTLDLRRFGAGTGKTDLYACGVEGQGDIRTLAPWAVLWQVDSGQSDSDATT</sequence>
<dbReference type="OrthoDB" id="9805159at2"/>
<dbReference type="KEGG" id="rbd:ALSL_0045"/>
<evidence type="ECO:0000313" key="3">
    <source>
        <dbReference type="Proteomes" id="UP000270530"/>
    </source>
</evidence>
<dbReference type="AlphaFoldDB" id="A0A2Z6E1V1"/>
<dbReference type="Gene3D" id="3.20.20.80">
    <property type="entry name" value="Glycosidases"/>
    <property type="match status" value="1"/>
</dbReference>
<dbReference type="InterPro" id="IPR045857">
    <property type="entry name" value="O16G_dom_2"/>
</dbReference>
<feature type="domain" description="Glycosyl hydrolase family 13 catalytic" evidence="1">
    <location>
        <begin position="106"/>
        <end position="522"/>
    </location>
</feature>
<dbReference type="SUPFAM" id="SSF51445">
    <property type="entry name" value="(Trans)glycosidases"/>
    <property type="match status" value="1"/>
</dbReference>
<dbReference type="EMBL" id="AP018560">
    <property type="protein sequence ID" value="BBD78724.1"/>
    <property type="molecule type" value="Genomic_DNA"/>
</dbReference>
<dbReference type="InterPro" id="IPR006047">
    <property type="entry name" value="GH13_cat_dom"/>
</dbReference>
<dbReference type="Proteomes" id="UP000270530">
    <property type="component" value="Chromosome"/>
</dbReference>
<dbReference type="PANTHER" id="PTHR10357:SF213">
    <property type="entry name" value="ALPHA AMYLASE CATALYTIC REGION"/>
    <property type="match status" value="1"/>
</dbReference>
<dbReference type="Gene3D" id="1.10.1740.10">
    <property type="match status" value="1"/>
</dbReference>
<dbReference type="Pfam" id="PF00128">
    <property type="entry name" value="Alpha-amylase"/>
    <property type="match status" value="1"/>
</dbReference>
<dbReference type="RefSeq" id="WP_126535540.1">
    <property type="nucleotide sequence ID" value="NZ_AP018560.1"/>
</dbReference>
<keyword evidence="3" id="KW-1185">Reference proteome</keyword>
<organism evidence="2 3">
    <name type="scientific">Aerosticca soli</name>
    <dbReference type="NCBI Taxonomy" id="2010829"/>
    <lineage>
        <taxon>Bacteria</taxon>
        <taxon>Pseudomonadati</taxon>
        <taxon>Pseudomonadota</taxon>
        <taxon>Gammaproteobacteria</taxon>
        <taxon>Lysobacterales</taxon>
        <taxon>Rhodanobacteraceae</taxon>
        <taxon>Aerosticca</taxon>
    </lineage>
</organism>
<evidence type="ECO:0000313" key="2">
    <source>
        <dbReference type="EMBL" id="BBD78724.1"/>
    </source>
</evidence>
<dbReference type="GO" id="GO:0005975">
    <property type="term" value="P:carbohydrate metabolic process"/>
    <property type="evidence" value="ECO:0007669"/>
    <property type="project" value="InterPro"/>
</dbReference>
<accession>A0A2Z6E1V1</accession>
<reference evidence="3" key="1">
    <citation type="submission" date="2018-04" db="EMBL/GenBank/DDBJ databases">
        <authorList>
            <person name="Watanabe M."/>
            <person name="Kojima H."/>
        </authorList>
    </citation>
    <scope>NUCLEOTIDE SEQUENCE [LARGE SCALE GENOMIC DNA]</scope>
    <source>
        <strain evidence="3">Dysh456</strain>
    </source>
</reference>
<reference evidence="3" key="2">
    <citation type="submission" date="2018-06" db="EMBL/GenBank/DDBJ databases">
        <title>Genome sequence of Rhodanobacteraceae bacterium strain Dysh456.</title>
        <authorList>
            <person name="Fukui M."/>
        </authorList>
    </citation>
    <scope>NUCLEOTIDE SEQUENCE [LARGE SCALE GENOMIC DNA]</scope>
    <source>
        <strain evidence="3">Dysh456</strain>
    </source>
</reference>
<dbReference type="PANTHER" id="PTHR10357">
    <property type="entry name" value="ALPHA-AMYLASE FAMILY MEMBER"/>
    <property type="match status" value="1"/>
</dbReference>
<proteinExistence type="predicted"/>
<name>A0A2Z6E1V1_9GAMM</name>
<dbReference type="Gene3D" id="3.90.400.10">
    <property type="entry name" value="Oligo-1,6-glucosidase, Domain 2"/>
    <property type="match status" value="1"/>
</dbReference>